<dbReference type="FunFam" id="4.10.280.10:FF:000005">
    <property type="entry name" value="Myogenic factor"/>
    <property type="match status" value="1"/>
</dbReference>
<dbReference type="InterPro" id="IPR011598">
    <property type="entry name" value="bHLH_dom"/>
</dbReference>
<keyword evidence="2" id="KW-0238">DNA-binding</keyword>
<gene>
    <name evidence="7" type="primary">LOC108739988</name>
</gene>
<dbReference type="InterPro" id="IPR002546">
    <property type="entry name" value="MyoD_N"/>
</dbReference>
<dbReference type="FunCoup" id="A0A1W4X0K8">
    <property type="interactions" value="31"/>
</dbReference>
<feature type="compositionally biased region" description="Basic and acidic residues" evidence="4">
    <location>
        <begin position="177"/>
        <end position="206"/>
    </location>
</feature>
<feature type="region of interest" description="Disordered" evidence="4">
    <location>
        <begin position="175"/>
        <end position="216"/>
    </location>
</feature>
<evidence type="ECO:0000313" key="6">
    <source>
        <dbReference type="Proteomes" id="UP000192223"/>
    </source>
</evidence>
<dbReference type="Pfam" id="PF01586">
    <property type="entry name" value="Basic"/>
    <property type="match status" value="1"/>
</dbReference>
<keyword evidence="3" id="KW-0539">Nucleus</keyword>
<dbReference type="GO" id="GO:0005634">
    <property type="term" value="C:nucleus"/>
    <property type="evidence" value="ECO:0007669"/>
    <property type="project" value="UniProtKB-SubCell"/>
</dbReference>
<dbReference type="SUPFAM" id="SSF47459">
    <property type="entry name" value="HLH, helix-loop-helix DNA-binding domain"/>
    <property type="match status" value="1"/>
</dbReference>
<dbReference type="GO" id="GO:0000981">
    <property type="term" value="F:DNA-binding transcription factor activity, RNA polymerase II-specific"/>
    <property type="evidence" value="ECO:0007669"/>
    <property type="project" value="TreeGrafter"/>
</dbReference>
<dbReference type="AlphaFoldDB" id="A0A1W4X0K8"/>
<dbReference type="PANTHER" id="PTHR11534">
    <property type="entry name" value="MYOGENIC FACTOR"/>
    <property type="match status" value="1"/>
</dbReference>
<dbReference type="GO" id="GO:0000978">
    <property type="term" value="F:RNA polymerase II cis-regulatory region sequence-specific DNA binding"/>
    <property type="evidence" value="ECO:0007669"/>
    <property type="project" value="TreeGrafter"/>
</dbReference>
<feature type="domain" description="BHLH" evidence="5">
    <location>
        <begin position="259"/>
        <end position="310"/>
    </location>
</feature>
<comment type="subcellular location">
    <subcellularLocation>
        <location evidence="1">Nucleus</location>
    </subcellularLocation>
</comment>
<proteinExistence type="predicted"/>
<organism evidence="6 7">
    <name type="scientific">Agrilus planipennis</name>
    <name type="common">Emerald ash borer</name>
    <name type="synonym">Agrilus marcopoli</name>
    <dbReference type="NCBI Taxonomy" id="224129"/>
    <lineage>
        <taxon>Eukaryota</taxon>
        <taxon>Metazoa</taxon>
        <taxon>Ecdysozoa</taxon>
        <taxon>Arthropoda</taxon>
        <taxon>Hexapoda</taxon>
        <taxon>Insecta</taxon>
        <taxon>Pterygota</taxon>
        <taxon>Neoptera</taxon>
        <taxon>Endopterygota</taxon>
        <taxon>Coleoptera</taxon>
        <taxon>Polyphaga</taxon>
        <taxon>Elateriformia</taxon>
        <taxon>Buprestoidea</taxon>
        <taxon>Buprestidae</taxon>
        <taxon>Agrilinae</taxon>
        <taxon>Agrilus</taxon>
    </lineage>
</organism>
<dbReference type="OrthoDB" id="10049614at2759"/>
<evidence type="ECO:0000256" key="2">
    <source>
        <dbReference type="ARBA" id="ARBA00023125"/>
    </source>
</evidence>
<protein>
    <submittedName>
        <fullName evidence="7">Myogenic-determination protein</fullName>
    </submittedName>
</protein>
<dbReference type="GO" id="GO:0045663">
    <property type="term" value="P:positive regulation of myoblast differentiation"/>
    <property type="evidence" value="ECO:0007669"/>
    <property type="project" value="TreeGrafter"/>
</dbReference>
<dbReference type="InParanoid" id="A0A1W4X0K8"/>
<reference evidence="7" key="1">
    <citation type="submission" date="2025-08" db="UniProtKB">
        <authorList>
            <consortium name="RefSeq"/>
        </authorList>
    </citation>
    <scope>IDENTIFICATION</scope>
    <source>
        <tissue evidence="7">Entire body</tissue>
    </source>
</reference>
<dbReference type="SMART" id="SM00520">
    <property type="entry name" value="BASIC"/>
    <property type="match status" value="1"/>
</dbReference>
<dbReference type="GeneID" id="108739988"/>
<dbReference type="GO" id="GO:0007517">
    <property type="term" value="P:muscle organ development"/>
    <property type="evidence" value="ECO:0007669"/>
    <property type="project" value="InterPro"/>
</dbReference>
<evidence type="ECO:0000259" key="5">
    <source>
        <dbReference type="PROSITE" id="PS50888"/>
    </source>
</evidence>
<dbReference type="PANTHER" id="PTHR11534:SF9">
    <property type="entry name" value="MYOGENIC-DETERMINATION PROTEIN"/>
    <property type="match status" value="1"/>
</dbReference>
<dbReference type="Proteomes" id="UP000192223">
    <property type="component" value="Unplaced"/>
</dbReference>
<dbReference type="InterPro" id="IPR039704">
    <property type="entry name" value="Myogenic_factor"/>
</dbReference>
<sequence length="394" mass="44642">MQANYPQTYNIHQQTTQANHYSYVLKQSDNIKMSDRFLNNFNNISLRHFTDKNLHQIKSKFKNTISPKYQPSRYHANGAVANAKYNQDGPYKFESEIGHFSNAHKNVENRMMNQSSPSSSSSANLIDLIGEEKFDIIGDNNYNNNTFQNCKMYSRSDSADGNVSDLNDVGRKFVGNSERRENNLEEKPVGGLRRTTEEENKSKFKDTGYVSGGSSLESEDEKELNHILEPQHSGCGSNGPRKCLAWACKACKKKTVTIDRRKAATLRERRRLRKVNEAFELLKRRSCNNPGQRLPKVEILRSAIEYIEYLEEILQGSKSSIEASHGTQKSSEYMNCQSSKFVSDNLQQFSEPLNKFSTGIGFELSSTTSSLDCLNLIVQSITDNSKCKGTNEPT</sequence>
<evidence type="ECO:0000256" key="3">
    <source>
        <dbReference type="ARBA" id="ARBA00023242"/>
    </source>
</evidence>
<dbReference type="Pfam" id="PF00010">
    <property type="entry name" value="HLH"/>
    <property type="match status" value="1"/>
</dbReference>
<dbReference type="Gene3D" id="4.10.280.10">
    <property type="entry name" value="Helix-loop-helix DNA-binding domain"/>
    <property type="match status" value="1"/>
</dbReference>
<dbReference type="InterPro" id="IPR036638">
    <property type="entry name" value="HLH_DNA-bd_sf"/>
</dbReference>
<dbReference type="GO" id="GO:0046983">
    <property type="term" value="F:protein dimerization activity"/>
    <property type="evidence" value="ECO:0007669"/>
    <property type="project" value="InterPro"/>
</dbReference>
<dbReference type="RefSeq" id="XP_018329639.1">
    <property type="nucleotide sequence ID" value="XM_018474137.2"/>
</dbReference>
<dbReference type="CDD" id="cd19699">
    <property type="entry name" value="bHLH_TS_dMYOD_like"/>
    <property type="match status" value="1"/>
</dbReference>
<dbReference type="SMART" id="SM00353">
    <property type="entry name" value="HLH"/>
    <property type="match status" value="1"/>
</dbReference>
<dbReference type="STRING" id="224129.A0A1W4X0K8"/>
<name>A0A1W4X0K8_AGRPL</name>
<accession>A0A1W4X0K8</accession>
<dbReference type="PROSITE" id="PS50888">
    <property type="entry name" value="BHLH"/>
    <property type="match status" value="1"/>
</dbReference>
<evidence type="ECO:0000256" key="1">
    <source>
        <dbReference type="ARBA" id="ARBA00004123"/>
    </source>
</evidence>
<evidence type="ECO:0000256" key="4">
    <source>
        <dbReference type="SAM" id="MobiDB-lite"/>
    </source>
</evidence>
<dbReference type="KEGG" id="apln:108739988"/>
<dbReference type="CTD" id="42799"/>
<keyword evidence="6" id="KW-1185">Reference proteome</keyword>
<evidence type="ECO:0000313" key="7">
    <source>
        <dbReference type="RefSeq" id="XP_018329639.1"/>
    </source>
</evidence>